<evidence type="ECO:0000259" key="9">
    <source>
        <dbReference type="PROSITE" id="PS50011"/>
    </source>
</evidence>
<reference evidence="11" key="1">
    <citation type="submission" date="2025-08" db="UniProtKB">
        <authorList>
            <consortium name="RefSeq"/>
        </authorList>
    </citation>
    <scope>IDENTIFICATION</scope>
</reference>
<keyword evidence="2" id="KW-0723">Serine/threonine-protein kinase</keyword>
<dbReference type="Proteomes" id="UP000189703">
    <property type="component" value="Unplaced"/>
</dbReference>
<dbReference type="Pfam" id="PF00069">
    <property type="entry name" value="Pkinase"/>
    <property type="match status" value="1"/>
</dbReference>
<dbReference type="PROSITE" id="PS50011">
    <property type="entry name" value="PROTEIN_KINASE_DOM"/>
    <property type="match status" value="1"/>
</dbReference>
<keyword evidence="6" id="KW-0067">ATP-binding</keyword>
<evidence type="ECO:0000256" key="4">
    <source>
        <dbReference type="ARBA" id="ARBA00022741"/>
    </source>
</evidence>
<dbReference type="KEGG" id="nnu:104596279"/>
<evidence type="ECO:0000256" key="3">
    <source>
        <dbReference type="ARBA" id="ARBA00022679"/>
    </source>
</evidence>
<dbReference type="RefSeq" id="XP_010255660.1">
    <property type="nucleotide sequence ID" value="XM_010257358.1"/>
</dbReference>
<evidence type="ECO:0000256" key="7">
    <source>
        <dbReference type="ARBA" id="ARBA00047899"/>
    </source>
</evidence>
<gene>
    <name evidence="11" type="primary">LOC104596279</name>
</gene>
<accession>A0A1U8A379</accession>
<evidence type="ECO:0000256" key="5">
    <source>
        <dbReference type="ARBA" id="ARBA00022777"/>
    </source>
</evidence>
<dbReference type="GeneID" id="104596279"/>
<evidence type="ECO:0000256" key="1">
    <source>
        <dbReference type="ARBA" id="ARBA00012513"/>
    </source>
</evidence>
<evidence type="ECO:0000256" key="6">
    <source>
        <dbReference type="ARBA" id="ARBA00022840"/>
    </source>
</evidence>
<dbReference type="GO" id="GO:0005524">
    <property type="term" value="F:ATP binding"/>
    <property type="evidence" value="ECO:0007669"/>
    <property type="project" value="UniProtKB-KW"/>
</dbReference>
<dbReference type="AlphaFoldDB" id="A0A1U8A379"/>
<evidence type="ECO:0000313" key="11">
    <source>
        <dbReference type="RefSeq" id="XP_010255660.1"/>
    </source>
</evidence>
<proteinExistence type="predicted"/>
<evidence type="ECO:0000313" key="10">
    <source>
        <dbReference type="Proteomes" id="UP000189703"/>
    </source>
</evidence>
<keyword evidence="10" id="KW-1185">Reference proteome</keyword>
<dbReference type="EC" id="2.7.11.1" evidence="1"/>
<dbReference type="Gene3D" id="1.10.510.10">
    <property type="entry name" value="Transferase(Phosphotransferase) domain 1"/>
    <property type="match status" value="1"/>
</dbReference>
<organism evidence="10 11">
    <name type="scientific">Nelumbo nucifera</name>
    <name type="common">Sacred lotus</name>
    <dbReference type="NCBI Taxonomy" id="4432"/>
    <lineage>
        <taxon>Eukaryota</taxon>
        <taxon>Viridiplantae</taxon>
        <taxon>Streptophyta</taxon>
        <taxon>Embryophyta</taxon>
        <taxon>Tracheophyta</taxon>
        <taxon>Spermatophyta</taxon>
        <taxon>Magnoliopsida</taxon>
        <taxon>Proteales</taxon>
        <taxon>Nelumbonaceae</taxon>
        <taxon>Nelumbo</taxon>
    </lineage>
</organism>
<sequence length="196" mass="22004">MGPPLASLEALSRLCEYLSHTPWVFVVSSFLAMIDVVNDIGNNITFPPAKTRKLKSDLTAQVSPLPQLVAKPTTARSNSFVGTLEYLAPEIIKGEGHGNVVDWWTFGIFLYKPLFGKTPFNGLGNEETLANVVIQSLKLEYLQRSLWSSSSFPLCKKHVIISHDRGIIGDGYRDEIEDREEKKGKMINEFPSFFHF</sequence>
<dbReference type="SUPFAM" id="SSF56112">
    <property type="entry name" value="Protein kinase-like (PK-like)"/>
    <property type="match status" value="1"/>
</dbReference>
<keyword evidence="5" id="KW-0418">Kinase</keyword>
<keyword evidence="4" id="KW-0547">Nucleotide-binding</keyword>
<protein>
    <recommendedName>
        <fullName evidence="1">non-specific serine/threonine protein kinase</fullName>
        <ecNumber evidence="1">2.7.11.1</ecNumber>
    </recommendedName>
</protein>
<dbReference type="PANTHER" id="PTHR45637">
    <property type="entry name" value="FLIPPASE KINASE 1-RELATED"/>
    <property type="match status" value="1"/>
</dbReference>
<dbReference type="eggNOG" id="KOG0610">
    <property type="taxonomic scope" value="Eukaryota"/>
</dbReference>
<dbReference type="OrthoDB" id="432483at2759"/>
<dbReference type="InterPro" id="IPR000719">
    <property type="entry name" value="Prot_kinase_dom"/>
</dbReference>
<dbReference type="GO" id="GO:0004674">
    <property type="term" value="F:protein serine/threonine kinase activity"/>
    <property type="evidence" value="ECO:0007669"/>
    <property type="project" value="UniProtKB-KW"/>
</dbReference>
<dbReference type="InterPro" id="IPR011009">
    <property type="entry name" value="Kinase-like_dom_sf"/>
</dbReference>
<dbReference type="InParanoid" id="A0A1U8A379"/>
<keyword evidence="3" id="KW-0808">Transferase</keyword>
<comment type="catalytic activity">
    <reaction evidence="8">
        <text>L-seryl-[protein] + ATP = O-phospho-L-seryl-[protein] + ADP + H(+)</text>
        <dbReference type="Rhea" id="RHEA:17989"/>
        <dbReference type="Rhea" id="RHEA-COMP:9863"/>
        <dbReference type="Rhea" id="RHEA-COMP:11604"/>
        <dbReference type="ChEBI" id="CHEBI:15378"/>
        <dbReference type="ChEBI" id="CHEBI:29999"/>
        <dbReference type="ChEBI" id="CHEBI:30616"/>
        <dbReference type="ChEBI" id="CHEBI:83421"/>
        <dbReference type="ChEBI" id="CHEBI:456216"/>
        <dbReference type="EC" id="2.7.11.1"/>
    </reaction>
</comment>
<comment type="catalytic activity">
    <reaction evidence="7">
        <text>L-threonyl-[protein] + ATP = O-phospho-L-threonyl-[protein] + ADP + H(+)</text>
        <dbReference type="Rhea" id="RHEA:46608"/>
        <dbReference type="Rhea" id="RHEA-COMP:11060"/>
        <dbReference type="Rhea" id="RHEA-COMP:11605"/>
        <dbReference type="ChEBI" id="CHEBI:15378"/>
        <dbReference type="ChEBI" id="CHEBI:30013"/>
        <dbReference type="ChEBI" id="CHEBI:30616"/>
        <dbReference type="ChEBI" id="CHEBI:61977"/>
        <dbReference type="ChEBI" id="CHEBI:456216"/>
        <dbReference type="EC" id="2.7.11.1"/>
    </reaction>
</comment>
<name>A0A1U8A379_NELNU</name>
<feature type="domain" description="Protein kinase" evidence="9">
    <location>
        <begin position="1"/>
        <end position="194"/>
    </location>
</feature>
<evidence type="ECO:0000256" key="2">
    <source>
        <dbReference type="ARBA" id="ARBA00022527"/>
    </source>
</evidence>
<evidence type="ECO:0000256" key="8">
    <source>
        <dbReference type="ARBA" id="ARBA00048679"/>
    </source>
</evidence>